<dbReference type="Pfam" id="PF00149">
    <property type="entry name" value="Metallophos"/>
    <property type="match status" value="1"/>
</dbReference>
<dbReference type="InterPro" id="IPR029052">
    <property type="entry name" value="Metallo-depent_PP-like"/>
</dbReference>
<dbReference type="GO" id="GO:0004115">
    <property type="term" value="F:3',5'-cyclic-AMP phosphodiesterase activity"/>
    <property type="evidence" value="ECO:0007669"/>
    <property type="project" value="UniProtKB-EC"/>
</dbReference>
<evidence type="ECO:0000259" key="1">
    <source>
        <dbReference type="Pfam" id="PF00149"/>
    </source>
</evidence>
<dbReference type="Proteomes" id="UP000265715">
    <property type="component" value="Unassembled WGS sequence"/>
</dbReference>
<dbReference type="PANTHER" id="PTHR42850:SF2">
    <property type="entry name" value="BLL5683 PROTEIN"/>
    <property type="match status" value="1"/>
</dbReference>
<keyword evidence="3" id="KW-1185">Reference proteome</keyword>
<evidence type="ECO:0000313" key="3">
    <source>
        <dbReference type="Proteomes" id="UP000265715"/>
    </source>
</evidence>
<reference evidence="2 3" key="1">
    <citation type="submission" date="2018-08" db="EMBL/GenBank/DDBJ databases">
        <title>Meiothermus terrae DSM 26712 genome sequencing project.</title>
        <authorList>
            <person name="Da Costa M.S."/>
            <person name="Albuquerque L."/>
            <person name="Raposo P."/>
            <person name="Froufe H.J.C."/>
            <person name="Barroso C.S."/>
            <person name="Egas C."/>
        </authorList>
    </citation>
    <scope>NUCLEOTIDE SEQUENCE [LARGE SCALE GENOMIC DNA]</scope>
    <source>
        <strain evidence="2 3">DSM 26712</strain>
    </source>
</reference>
<dbReference type="PANTHER" id="PTHR42850">
    <property type="entry name" value="METALLOPHOSPHOESTERASE"/>
    <property type="match status" value="1"/>
</dbReference>
<dbReference type="InterPro" id="IPR050126">
    <property type="entry name" value="Ap4A_hydrolase"/>
</dbReference>
<dbReference type="OrthoDB" id="9813918at2"/>
<dbReference type="SUPFAM" id="SSF56300">
    <property type="entry name" value="Metallo-dependent phosphatases"/>
    <property type="match status" value="1"/>
</dbReference>
<feature type="domain" description="Calcineurin-like phosphoesterase" evidence="1">
    <location>
        <begin position="1"/>
        <end position="161"/>
    </location>
</feature>
<dbReference type="PIRSF" id="PIRSF000883">
    <property type="entry name" value="Pesterase_MJ0912"/>
    <property type="match status" value="1"/>
</dbReference>
<keyword evidence="2" id="KW-0378">Hydrolase</keyword>
<dbReference type="RefSeq" id="WP_119315792.1">
    <property type="nucleotide sequence ID" value="NZ_QXDL01000134.1"/>
</dbReference>
<dbReference type="GO" id="GO:0005737">
    <property type="term" value="C:cytoplasm"/>
    <property type="evidence" value="ECO:0007669"/>
    <property type="project" value="TreeGrafter"/>
</dbReference>
<proteinExistence type="predicted"/>
<protein>
    <submittedName>
        <fullName evidence="2">3',5'-cyclic adenosine monophosphate phosphodiesterase CpdA</fullName>
        <ecNumber evidence="2">3.1.4.53</ecNumber>
    </submittedName>
</protein>
<dbReference type="InterPro" id="IPR011152">
    <property type="entry name" value="Pesterase_MJ0912"/>
</dbReference>
<dbReference type="EMBL" id="QXDL01000134">
    <property type="protein sequence ID" value="RIH82117.1"/>
    <property type="molecule type" value="Genomic_DNA"/>
</dbReference>
<dbReference type="AlphaFoldDB" id="A0A399EBT5"/>
<organism evidence="2 3">
    <name type="scientific">Calidithermus terrae</name>
    <dbReference type="NCBI Taxonomy" id="1408545"/>
    <lineage>
        <taxon>Bacteria</taxon>
        <taxon>Thermotogati</taxon>
        <taxon>Deinococcota</taxon>
        <taxon>Deinococci</taxon>
        <taxon>Thermales</taxon>
        <taxon>Thermaceae</taxon>
        <taxon>Calidithermus</taxon>
    </lineage>
</organism>
<dbReference type="GO" id="GO:0016791">
    <property type="term" value="F:phosphatase activity"/>
    <property type="evidence" value="ECO:0007669"/>
    <property type="project" value="TreeGrafter"/>
</dbReference>
<gene>
    <name evidence="2" type="primary">cpdA_3</name>
    <name evidence="2" type="ORF">Mterra_02804</name>
</gene>
<dbReference type="Gene3D" id="3.60.21.10">
    <property type="match status" value="1"/>
</dbReference>
<comment type="caution">
    <text evidence="2">The sequence shown here is derived from an EMBL/GenBank/DDBJ whole genome shotgun (WGS) entry which is preliminary data.</text>
</comment>
<evidence type="ECO:0000313" key="2">
    <source>
        <dbReference type="EMBL" id="RIH82117.1"/>
    </source>
</evidence>
<name>A0A399EBT5_9DEIN</name>
<sequence length="278" mass="31763">MRIAVLSDIHGNLPALEAVLADLEEVRPEVVVVNGDLINRGPQNRAVVERLWELPYRFTLGNHDDLVVKWRAGHDSLRLLFDDPFFAATRWTAHTLPQPHLDWLAALPYQVHLEELGLRVTHGSPRHYREGYDERLSEQALGEILREYPARYLVGSHTHRPYVRRHDGALVWNTGAVGAPFNGDVRAQYLVLEAEAGALVPHFRQVPYDLEATLKAFRESGMLEEGGLSAEIFYCETQNARSMLVPFWLWAEAEKRPLDRDAWAAYRRANPERFARSG</sequence>
<dbReference type="EC" id="3.1.4.53" evidence="2"/>
<dbReference type="InterPro" id="IPR004843">
    <property type="entry name" value="Calcineurin-like_PHP"/>
</dbReference>
<accession>A0A399EBT5</accession>